<dbReference type="RefSeq" id="WP_368803118.1">
    <property type="nucleotide sequence ID" value="NZ_JAZHFV010000003.1"/>
</dbReference>
<dbReference type="InterPro" id="IPR020605">
    <property type="entry name" value="Octanoyltransferase_CS"/>
</dbReference>
<name>A0ABV3WU49_9HYPH</name>
<proteinExistence type="inferred from homology"/>
<dbReference type="HAMAP" id="MF_00013">
    <property type="entry name" value="LipB"/>
    <property type="match status" value="1"/>
</dbReference>
<comment type="caution">
    <text evidence="8">The sequence shown here is derived from an EMBL/GenBank/DDBJ whole genome shotgun (WGS) entry which is preliminary data.</text>
</comment>
<comment type="pathway">
    <text evidence="1 5 6">Protein modification; protein lipoylation via endogenous pathway; protein N(6)-(lipoyl)lysine from octanoyl-[acyl-carrier-protein]: step 1/2.</text>
</comment>
<dbReference type="CDD" id="cd16444">
    <property type="entry name" value="LipB"/>
    <property type="match status" value="1"/>
</dbReference>
<feature type="site" description="Lowers pKa of active site Cys" evidence="5">
    <location>
        <position position="164"/>
    </location>
</feature>
<dbReference type="PANTHER" id="PTHR10993">
    <property type="entry name" value="OCTANOYLTRANSFERASE"/>
    <property type="match status" value="1"/>
</dbReference>
<feature type="binding site" evidence="5">
    <location>
        <begin position="87"/>
        <end position="94"/>
    </location>
    <ligand>
        <name>substrate</name>
    </ligand>
</feature>
<dbReference type="Gene3D" id="3.30.930.10">
    <property type="entry name" value="Bira Bifunctional Protein, Domain 2"/>
    <property type="match status" value="1"/>
</dbReference>
<keyword evidence="3 5" id="KW-0012">Acyltransferase</keyword>
<keyword evidence="9" id="KW-1185">Reference proteome</keyword>
<dbReference type="InterPro" id="IPR004143">
    <property type="entry name" value="BPL_LPL_catalytic"/>
</dbReference>
<evidence type="ECO:0000256" key="5">
    <source>
        <dbReference type="HAMAP-Rule" id="MF_00013"/>
    </source>
</evidence>
<comment type="miscellaneous">
    <text evidence="5">In the reaction, the free carboxyl group of octanoic acid is attached via an amide linkage to the epsilon-amino group of a specific lysine residue of lipoyl domains of lipoate-dependent enzymes.</text>
</comment>
<feature type="active site" description="Acyl-thioester intermediate" evidence="5">
    <location>
        <position position="198"/>
    </location>
</feature>
<dbReference type="SUPFAM" id="SSF55681">
    <property type="entry name" value="Class II aaRS and biotin synthetases"/>
    <property type="match status" value="1"/>
</dbReference>
<evidence type="ECO:0000259" key="7">
    <source>
        <dbReference type="PROSITE" id="PS51733"/>
    </source>
</evidence>
<evidence type="ECO:0000256" key="3">
    <source>
        <dbReference type="ARBA" id="ARBA00023315"/>
    </source>
</evidence>
<feature type="binding site" evidence="5">
    <location>
        <begin position="180"/>
        <end position="182"/>
    </location>
    <ligand>
        <name>substrate</name>
    </ligand>
</feature>
<protein>
    <recommendedName>
        <fullName evidence="5 6">Octanoyltransferase</fullName>
        <ecNumber evidence="5 6">2.3.1.181</ecNumber>
    </recommendedName>
    <alternativeName>
        <fullName evidence="5">Lipoate-protein ligase B</fullName>
    </alternativeName>
    <alternativeName>
        <fullName evidence="5">Lipoyl/octanoyl transferase</fullName>
    </alternativeName>
    <alternativeName>
        <fullName evidence="5">Octanoyl-[acyl-carrier-protein]-protein N-octanoyltransferase</fullName>
    </alternativeName>
</protein>
<dbReference type="EMBL" id="JAZHFV010000003">
    <property type="protein sequence ID" value="MEX4008060.1"/>
    <property type="molecule type" value="Genomic_DNA"/>
</dbReference>
<dbReference type="Pfam" id="PF21948">
    <property type="entry name" value="LplA-B_cat"/>
    <property type="match status" value="1"/>
</dbReference>
<dbReference type="EC" id="2.3.1.181" evidence="5 6"/>
<gene>
    <name evidence="5 8" type="primary">lipB</name>
    <name evidence="8" type="ORF">V1479_12150</name>
</gene>
<dbReference type="PROSITE" id="PS01313">
    <property type="entry name" value="LIPB"/>
    <property type="match status" value="1"/>
</dbReference>
<sequence length="264" mass="29062">MIERNRMQALFLPTLDGPPVEWRIEPGLTDYETALAVMDERAAAIREAGAPELVWLVEHPPLYTGGTSADPKDLLDKNRFPVFATGRGGEYTYHGPGQRVAYLMLDLKRRREDVRAFVASLEAWIIGSLARFNVKGERREDRVGVWVTRPDRPPLPDGSPAEDKIAAIGIRLRRWVSLHGIAVNVEPDLTHFSGIVPCGIAGYGVTSLVDLGLPVTMDDYDVALKSAFEEVFGATENSPEPHIEPMSSAMAVTKALIVTSERTS</sequence>
<evidence type="ECO:0000256" key="4">
    <source>
        <dbReference type="ARBA" id="ARBA00024732"/>
    </source>
</evidence>
<feature type="domain" description="BPL/LPL catalytic" evidence="7">
    <location>
        <begin position="48"/>
        <end position="236"/>
    </location>
</feature>
<dbReference type="NCBIfam" id="NF010921">
    <property type="entry name" value="PRK14341.1"/>
    <property type="match status" value="1"/>
</dbReference>
<dbReference type="NCBIfam" id="TIGR00214">
    <property type="entry name" value="lipB"/>
    <property type="match status" value="1"/>
</dbReference>
<dbReference type="PANTHER" id="PTHR10993:SF7">
    <property type="entry name" value="LIPOYLTRANSFERASE 2, MITOCHONDRIAL-RELATED"/>
    <property type="match status" value="1"/>
</dbReference>
<evidence type="ECO:0000313" key="9">
    <source>
        <dbReference type="Proteomes" id="UP001559025"/>
    </source>
</evidence>
<comment type="subcellular location">
    <subcellularLocation>
        <location evidence="5">Cytoplasm</location>
    </subcellularLocation>
</comment>
<evidence type="ECO:0000313" key="8">
    <source>
        <dbReference type="EMBL" id="MEX4008060.1"/>
    </source>
</evidence>
<keyword evidence="2 5" id="KW-0808">Transferase</keyword>
<feature type="binding site" evidence="5">
    <location>
        <begin position="167"/>
        <end position="169"/>
    </location>
    <ligand>
        <name>substrate</name>
    </ligand>
</feature>
<dbReference type="Proteomes" id="UP001559025">
    <property type="component" value="Unassembled WGS sequence"/>
</dbReference>
<dbReference type="InterPro" id="IPR000544">
    <property type="entry name" value="Octanoyltransferase"/>
</dbReference>
<evidence type="ECO:0000256" key="1">
    <source>
        <dbReference type="ARBA" id="ARBA00004821"/>
    </source>
</evidence>
<dbReference type="PIRSF" id="PIRSF016262">
    <property type="entry name" value="LPLase"/>
    <property type="match status" value="1"/>
</dbReference>
<comment type="similarity">
    <text evidence="5 6">Belongs to the LipB family.</text>
</comment>
<comment type="function">
    <text evidence="4 5 6">Catalyzes the transfer of endogenously produced octanoic acid from octanoyl-acyl-carrier-protein onto the lipoyl domains of lipoate-dependent enzymes. Lipoyl-ACP can also act as a substrate although octanoyl-ACP is likely to be the physiological substrate.</text>
</comment>
<keyword evidence="5" id="KW-0963">Cytoplasm</keyword>
<dbReference type="InterPro" id="IPR045864">
    <property type="entry name" value="aa-tRNA-synth_II/BPL/LPL"/>
</dbReference>
<comment type="catalytic activity">
    <reaction evidence="5 6">
        <text>octanoyl-[ACP] + L-lysyl-[protein] = N(6)-octanoyl-L-lysyl-[protein] + holo-[ACP] + H(+)</text>
        <dbReference type="Rhea" id="RHEA:17665"/>
        <dbReference type="Rhea" id="RHEA-COMP:9636"/>
        <dbReference type="Rhea" id="RHEA-COMP:9685"/>
        <dbReference type="Rhea" id="RHEA-COMP:9752"/>
        <dbReference type="Rhea" id="RHEA-COMP:9928"/>
        <dbReference type="ChEBI" id="CHEBI:15378"/>
        <dbReference type="ChEBI" id="CHEBI:29969"/>
        <dbReference type="ChEBI" id="CHEBI:64479"/>
        <dbReference type="ChEBI" id="CHEBI:78463"/>
        <dbReference type="ChEBI" id="CHEBI:78809"/>
        <dbReference type="EC" id="2.3.1.181"/>
    </reaction>
</comment>
<dbReference type="PROSITE" id="PS51733">
    <property type="entry name" value="BPL_LPL_CATALYTIC"/>
    <property type="match status" value="1"/>
</dbReference>
<reference evidence="8 9" key="1">
    <citation type="submission" date="2024-01" db="EMBL/GenBank/DDBJ databases">
        <title>New evidence supports the origin of RcGTA from prophage.</title>
        <authorList>
            <person name="Xu Y."/>
            <person name="Liu B."/>
            <person name="Chen F."/>
        </authorList>
    </citation>
    <scope>NUCLEOTIDE SEQUENCE [LARGE SCALE GENOMIC DNA]</scope>
    <source>
        <strain evidence="8 9">CBW1107-2</strain>
    </source>
</reference>
<evidence type="ECO:0000256" key="2">
    <source>
        <dbReference type="ARBA" id="ARBA00022679"/>
    </source>
</evidence>
<organism evidence="8 9">
    <name type="scientific">Neoaquamicrobium sediminum</name>
    <dbReference type="NCBI Taxonomy" id="1849104"/>
    <lineage>
        <taxon>Bacteria</taxon>
        <taxon>Pseudomonadati</taxon>
        <taxon>Pseudomonadota</taxon>
        <taxon>Alphaproteobacteria</taxon>
        <taxon>Hyphomicrobiales</taxon>
        <taxon>Phyllobacteriaceae</taxon>
        <taxon>Neoaquamicrobium</taxon>
    </lineage>
</organism>
<dbReference type="GO" id="GO:0033819">
    <property type="term" value="F:lipoyl(octanoyl) transferase activity"/>
    <property type="evidence" value="ECO:0007669"/>
    <property type="project" value="UniProtKB-EC"/>
</dbReference>
<accession>A0ABV3WU49</accession>
<evidence type="ECO:0000256" key="6">
    <source>
        <dbReference type="PIRNR" id="PIRNR016262"/>
    </source>
</evidence>